<keyword evidence="3" id="KW-1185">Reference proteome</keyword>
<feature type="compositionally biased region" description="Low complexity" evidence="1">
    <location>
        <begin position="14"/>
        <end position="31"/>
    </location>
</feature>
<dbReference type="AlphaFoldDB" id="A0A0B1P2L3"/>
<evidence type="ECO:0000313" key="2">
    <source>
        <dbReference type="EMBL" id="KHJ31575.1"/>
    </source>
</evidence>
<dbReference type="HOGENOM" id="CLU_2499557_0_0_1"/>
<organism evidence="2 3">
    <name type="scientific">Uncinula necator</name>
    <name type="common">Grape powdery mildew</name>
    <dbReference type="NCBI Taxonomy" id="52586"/>
    <lineage>
        <taxon>Eukaryota</taxon>
        <taxon>Fungi</taxon>
        <taxon>Dikarya</taxon>
        <taxon>Ascomycota</taxon>
        <taxon>Pezizomycotina</taxon>
        <taxon>Leotiomycetes</taxon>
        <taxon>Erysiphales</taxon>
        <taxon>Erysiphaceae</taxon>
        <taxon>Erysiphe</taxon>
    </lineage>
</organism>
<comment type="caution">
    <text evidence="2">The sequence shown here is derived from an EMBL/GenBank/DDBJ whole genome shotgun (WGS) entry which is preliminary data.</text>
</comment>
<dbReference type="EMBL" id="JNVN01002763">
    <property type="protein sequence ID" value="KHJ31575.1"/>
    <property type="molecule type" value="Genomic_DNA"/>
</dbReference>
<evidence type="ECO:0000313" key="3">
    <source>
        <dbReference type="Proteomes" id="UP000030854"/>
    </source>
</evidence>
<accession>A0A0B1P2L3</accession>
<reference evidence="2 3" key="1">
    <citation type="journal article" date="2014" name="BMC Genomics">
        <title>Adaptive genomic structural variation in the grape powdery mildew pathogen, Erysiphe necator.</title>
        <authorList>
            <person name="Jones L."/>
            <person name="Riaz S."/>
            <person name="Morales-Cruz A."/>
            <person name="Amrine K.C."/>
            <person name="McGuire B."/>
            <person name="Gubler W.D."/>
            <person name="Walker M.A."/>
            <person name="Cantu D."/>
        </authorList>
    </citation>
    <scope>NUCLEOTIDE SEQUENCE [LARGE SCALE GENOMIC DNA]</scope>
    <source>
        <strain evidence="3">c</strain>
    </source>
</reference>
<dbReference type="Proteomes" id="UP000030854">
    <property type="component" value="Unassembled WGS sequence"/>
</dbReference>
<sequence>MSPTNEEPTVVDLSVSQASSTTSPSSTSHDTPMIIEKMREITCPPEQRSVVEAEKRRAAQTAANIELCTEAINNLEAALAPLAIGT</sequence>
<gene>
    <name evidence="2" type="ORF">EV44_g4341</name>
</gene>
<proteinExistence type="predicted"/>
<evidence type="ECO:0000256" key="1">
    <source>
        <dbReference type="SAM" id="MobiDB-lite"/>
    </source>
</evidence>
<feature type="region of interest" description="Disordered" evidence="1">
    <location>
        <begin position="1"/>
        <end position="32"/>
    </location>
</feature>
<protein>
    <submittedName>
        <fullName evidence="2">Putative eka-like protein</fullName>
    </submittedName>
</protein>
<name>A0A0B1P2L3_UNCNE</name>